<dbReference type="Proteomes" id="UP000589292">
    <property type="component" value="Unassembled WGS sequence"/>
</dbReference>
<dbReference type="InterPro" id="IPR053728">
    <property type="entry name" value="Alginate_Permeability_Chnl"/>
</dbReference>
<keyword evidence="3" id="KW-1185">Reference proteome</keyword>
<name>A0A7V8REN6_9SPHN</name>
<comment type="caution">
    <text evidence="2">The sequence shown here is derived from an EMBL/GenBank/DDBJ whole genome shotgun (WGS) entry which is preliminary data.</text>
</comment>
<dbReference type="Gene3D" id="2.40.160.100">
    <property type="match status" value="1"/>
</dbReference>
<evidence type="ECO:0000259" key="1">
    <source>
        <dbReference type="Pfam" id="PF13372"/>
    </source>
</evidence>
<protein>
    <recommendedName>
        <fullName evidence="1">Alginate export domain-containing protein</fullName>
    </recommendedName>
</protein>
<dbReference type="AlphaFoldDB" id="A0A7V8REN6"/>
<dbReference type="InterPro" id="IPR025388">
    <property type="entry name" value="Alginate_export_dom"/>
</dbReference>
<dbReference type="Pfam" id="PF13372">
    <property type="entry name" value="Alginate_exp"/>
    <property type="match status" value="1"/>
</dbReference>
<sequence length="424" mass="46729">MRYEEDWRPLCRSLPQSSEAEYKCLGDPDGLMLSLGGELRLRTELSNGALTRPEPDRQALLVRQLVHADIRLDSSLRVFLQGGTLQAIGEPKPFPAIQQNDGDLSQLFLDYQVRSKSQAAMVRLGRQEMAFGSQRLIALRDGPNQRLAFDGVRMRLDAGQGSVDAFVTWPVQARPGLLDDTSGAEDRLAGVYVTQQIAGPLKADLYLLERRQNADSPLAPRPGGFRQSLGARLFGRRSGFDWDVEAVIQRGFAGGQRIRAWTLASDVGFTFGATALEPRISLKVDLASGDRRPGDGISGTFDPLYPKLPYFSEANLVVPANLVDINPGISLRPQPSLLLSANWDFLWRHRLADAIYTAPLAVVQGSSGQGSRYIGDQKVLTADWSVNRHLRLYGQAVSFRPGQTLRQLGGRSIEFLVVSASLRF</sequence>
<gene>
    <name evidence="2" type="ORF">FG486_11775</name>
</gene>
<accession>A0A7V8REN6</accession>
<feature type="domain" description="Alginate export" evidence="1">
    <location>
        <begin position="33"/>
        <end position="418"/>
    </location>
</feature>
<reference evidence="2 3" key="1">
    <citation type="journal article" date="1994" name="Int. J. Syst. Bacteriol.">
        <title>Phylogenetic positions of novel aerobic, bacteriochlorophyll a-containing bacteria and description of Roseococcus thiosulfatophilus gen. nov., sp. nov., Erythromicrobium ramosum gen. nov., sp. nov., and Erythrobacter litoralis sp. nov.</title>
        <authorList>
            <person name="Yurkov V."/>
            <person name="Stackebrandt E."/>
            <person name="Holmes A."/>
            <person name="Fuerst J.A."/>
            <person name="Hugenholtz P."/>
            <person name="Golecki J."/>
            <person name="Gad'on N."/>
            <person name="Gorlenko V.M."/>
            <person name="Kompantseva E.I."/>
            <person name="Drews G."/>
        </authorList>
    </citation>
    <scope>NUCLEOTIDE SEQUENCE [LARGE SCALE GENOMIC DNA]</scope>
    <source>
        <strain evidence="2 3">KR-99</strain>
    </source>
</reference>
<organism evidence="2 3">
    <name type="scientific">Sphingomonas ursincola</name>
    <dbReference type="NCBI Taxonomy" id="56361"/>
    <lineage>
        <taxon>Bacteria</taxon>
        <taxon>Pseudomonadati</taxon>
        <taxon>Pseudomonadota</taxon>
        <taxon>Alphaproteobacteria</taxon>
        <taxon>Sphingomonadales</taxon>
        <taxon>Sphingomonadaceae</taxon>
        <taxon>Sphingomonas</taxon>
    </lineage>
</organism>
<proteinExistence type="predicted"/>
<dbReference type="EMBL" id="VDES01000002">
    <property type="protein sequence ID" value="MBA1375018.1"/>
    <property type="molecule type" value="Genomic_DNA"/>
</dbReference>
<evidence type="ECO:0000313" key="3">
    <source>
        <dbReference type="Proteomes" id="UP000589292"/>
    </source>
</evidence>
<evidence type="ECO:0000313" key="2">
    <source>
        <dbReference type="EMBL" id="MBA1375018.1"/>
    </source>
</evidence>